<proteinExistence type="predicted"/>
<accession>A0AC35TSZ0</accession>
<reference evidence="2" key="1">
    <citation type="submission" date="2016-11" db="UniProtKB">
        <authorList>
            <consortium name="WormBaseParasite"/>
        </authorList>
    </citation>
    <scope>IDENTIFICATION</scope>
    <source>
        <strain evidence="2">KR3021</strain>
    </source>
</reference>
<protein>
    <submittedName>
        <fullName evidence="2">Insulin-degrading enzyme</fullName>
    </submittedName>
</protein>
<dbReference type="WBParaSite" id="RSKR_0000407500.1">
    <property type="protein sequence ID" value="RSKR_0000407500.1"/>
    <property type="gene ID" value="RSKR_0000407500"/>
</dbReference>
<sequence length="982" mass="111863">MTLSSIASAQQDEKAGVARRHDKIEKSFYDKREYRGLELTNGVKALLVSDPAADKASAAMDVHVGYLADPVEYPGLAHFCEHMLFLGTTKYPLENDYSKFLNSHGGSSNAYTDTDHTNYHFEVAPHNLDGALDRFVQFFLSPLFTESATEREVNAVDSEHRNNLKADNWRLIQLERSLSRPGCVYNKFGTGSKETLLDASKANGVDLRDELIKFHSKNYSSNIMSVAIVGKNSLDELEEMLLSKDFSKITNKNITPQDYDVKDFYTPSDTGKKLCVVPIQDVQKMQIAFPQKEYSAMHKSMPSHYLSHLLGHEGDGTILKNIREKGWATSLNAGGRSIAKGTEMFVIEVTLSNEGLKHTDQIVELIFSYIGMLKKEGPQKWIYDESESISETKFRFKDAERPLPYATSLALKLQNTPMDEILTARWICPDYEPQIIMEALNNMSPANMNYIVHSKEFKDLPNKSIEPIYETEYTREDISKELVERCNAAMRTPLPSIHLPRKNIYIPTNFDLVELETVQQNHPVIIKDEPIERIWFKQDDEFRFPKALSILGIYTATCTSTPLNTILSNLYASTFILDTAADMYDSDLAGYTSKLSIHNFGLLAMVHGYSQNLGLVSEDYIGKLVNYQPSEKNFNLILESTVRSLKNFGQSQPYAMAMHYSQTLLNTHSWSKVQLLAVAEEVTYGDLIEFIPQFWKRYCLEYFYYGNFTRSQVINESKKIEEIVNKTYPKSKALFSNQLVNVKEYKLPKQKTHFYRHYQDTHDNNAIHMVLQTGSLDVKCSAKARLMVQMLEEPCYNELRTQKQLGYIVHLGKRGGNGSNGLQVVLQGDKDPSIMVEACETFFDNFRQTLVDMKEEDFKKHVQSQITELADKPKTMNEQGETFYNSICDGTFHFDVRNDTISILKNITHAEMIEYFDETIARSGKNRRELTTIVHKKGVAKDGIVSNSTHHEINSTDLFKTVNELYGGPKPHVIVPPLGLPY</sequence>
<evidence type="ECO:0000313" key="2">
    <source>
        <dbReference type="WBParaSite" id="RSKR_0000407500.1"/>
    </source>
</evidence>
<dbReference type="Proteomes" id="UP000095286">
    <property type="component" value="Unplaced"/>
</dbReference>
<organism evidence="1 2">
    <name type="scientific">Rhabditophanes sp. KR3021</name>
    <dbReference type="NCBI Taxonomy" id="114890"/>
    <lineage>
        <taxon>Eukaryota</taxon>
        <taxon>Metazoa</taxon>
        <taxon>Ecdysozoa</taxon>
        <taxon>Nematoda</taxon>
        <taxon>Chromadorea</taxon>
        <taxon>Rhabditida</taxon>
        <taxon>Tylenchina</taxon>
        <taxon>Panagrolaimomorpha</taxon>
        <taxon>Strongyloidoidea</taxon>
        <taxon>Alloionematidae</taxon>
        <taxon>Rhabditophanes</taxon>
    </lineage>
</organism>
<evidence type="ECO:0000313" key="1">
    <source>
        <dbReference type="Proteomes" id="UP000095286"/>
    </source>
</evidence>
<name>A0AC35TSZ0_9BILA</name>